<dbReference type="AlphaFoldDB" id="A0A8J3RHX1"/>
<name>A0A8J3RHX1_9ACTN</name>
<keyword evidence="2" id="KW-1185">Reference proteome</keyword>
<evidence type="ECO:0000313" key="2">
    <source>
        <dbReference type="Proteomes" id="UP000616724"/>
    </source>
</evidence>
<reference evidence="1 2" key="1">
    <citation type="submission" date="2021-01" db="EMBL/GenBank/DDBJ databases">
        <title>Whole genome shotgun sequence of Planobispora longispora NBRC 13918.</title>
        <authorList>
            <person name="Komaki H."/>
            <person name="Tamura T."/>
        </authorList>
    </citation>
    <scope>NUCLEOTIDE SEQUENCE [LARGE SCALE GENOMIC DNA]</scope>
    <source>
        <strain evidence="1 2">NBRC 13918</strain>
    </source>
</reference>
<dbReference type="Proteomes" id="UP000616724">
    <property type="component" value="Unassembled WGS sequence"/>
</dbReference>
<gene>
    <name evidence="1" type="ORF">Plo01_16230</name>
</gene>
<organism evidence="1 2">
    <name type="scientific">Planobispora longispora</name>
    <dbReference type="NCBI Taxonomy" id="28887"/>
    <lineage>
        <taxon>Bacteria</taxon>
        <taxon>Bacillati</taxon>
        <taxon>Actinomycetota</taxon>
        <taxon>Actinomycetes</taxon>
        <taxon>Streptosporangiales</taxon>
        <taxon>Streptosporangiaceae</taxon>
        <taxon>Planobispora</taxon>
    </lineage>
</organism>
<dbReference type="EMBL" id="BOOH01000014">
    <property type="protein sequence ID" value="GIH75194.1"/>
    <property type="molecule type" value="Genomic_DNA"/>
</dbReference>
<accession>A0A8J3RHX1</accession>
<sequence>MTIRVPAMATSDNPRYPWDDLLRTVNDRAQKYFAEYRAIPAEQRADPDDGFGRATCVTGSTS</sequence>
<protein>
    <submittedName>
        <fullName evidence="1">Uncharacterized protein</fullName>
    </submittedName>
</protein>
<comment type="caution">
    <text evidence="1">The sequence shown here is derived from an EMBL/GenBank/DDBJ whole genome shotgun (WGS) entry which is preliminary data.</text>
</comment>
<evidence type="ECO:0000313" key="1">
    <source>
        <dbReference type="EMBL" id="GIH75194.1"/>
    </source>
</evidence>
<proteinExistence type="predicted"/>